<evidence type="ECO:0000256" key="2">
    <source>
        <dbReference type="ARBA" id="ARBA00022679"/>
    </source>
</evidence>
<keyword evidence="6" id="KW-0040">ANK repeat</keyword>
<dbReference type="InterPro" id="IPR000719">
    <property type="entry name" value="Prot_kinase_dom"/>
</dbReference>
<dbReference type="SUPFAM" id="SSF48403">
    <property type="entry name" value="Ankyrin repeat"/>
    <property type="match status" value="1"/>
</dbReference>
<dbReference type="Pfam" id="PF12796">
    <property type="entry name" value="Ank_2"/>
    <property type="match status" value="1"/>
</dbReference>
<evidence type="ECO:0000256" key="5">
    <source>
        <dbReference type="ARBA" id="ARBA00022840"/>
    </source>
</evidence>
<dbReference type="GO" id="GO:0004674">
    <property type="term" value="F:protein serine/threonine kinase activity"/>
    <property type="evidence" value="ECO:0007669"/>
    <property type="project" value="TreeGrafter"/>
</dbReference>
<dbReference type="FunFam" id="3.30.200.20:FF:000180">
    <property type="entry name" value="serine/threonine-protein kinase STY46-like"/>
    <property type="match status" value="1"/>
</dbReference>
<evidence type="ECO:0000256" key="6">
    <source>
        <dbReference type="PROSITE-ProRule" id="PRU00023"/>
    </source>
</evidence>
<dbReference type="SMART" id="SM00248">
    <property type="entry name" value="ANK"/>
    <property type="match status" value="2"/>
</dbReference>
<keyword evidence="3" id="KW-0547">Nucleotide-binding</keyword>
<dbReference type="Gene3D" id="1.10.510.10">
    <property type="entry name" value="Transferase(Phosphotransferase) domain 1"/>
    <property type="match status" value="1"/>
</dbReference>
<keyword evidence="2" id="KW-0808">Transferase</keyword>
<evidence type="ECO:0000313" key="8">
    <source>
        <dbReference type="EMBL" id="KAF2313826.1"/>
    </source>
</evidence>
<dbReference type="PROSITE" id="PS50088">
    <property type="entry name" value="ANK_REPEAT"/>
    <property type="match status" value="1"/>
</dbReference>
<name>A0A6A6MNP9_HEVBR</name>
<dbReference type="InterPro" id="IPR051681">
    <property type="entry name" value="Ser/Thr_Kinases-Pseudokinases"/>
</dbReference>
<dbReference type="EMBL" id="JAAGAX010000005">
    <property type="protein sequence ID" value="KAF2313826.1"/>
    <property type="molecule type" value="Genomic_DNA"/>
</dbReference>
<dbReference type="GO" id="GO:0005524">
    <property type="term" value="F:ATP binding"/>
    <property type="evidence" value="ECO:0007669"/>
    <property type="project" value="UniProtKB-KW"/>
</dbReference>
<dbReference type="SUPFAM" id="SSF56112">
    <property type="entry name" value="Protein kinase-like (PK-like)"/>
    <property type="match status" value="1"/>
</dbReference>
<dbReference type="AlphaFoldDB" id="A0A6A6MNP9"/>
<evidence type="ECO:0000256" key="3">
    <source>
        <dbReference type="ARBA" id="ARBA00022741"/>
    </source>
</evidence>
<dbReference type="Gene3D" id="1.25.40.20">
    <property type="entry name" value="Ankyrin repeat-containing domain"/>
    <property type="match status" value="1"/>
</dbReference>
<keyword evidence="9" id="KW-1185">Reference proteome</keyword>
<organism evidence="8 9">
    <name type="scientific">Hevea brasiliensis</name>
    <name type="common">Para rubber tree</name>
    <name type="synonym">Siphonia brasiliensis</name>
    <dbReference type="NCBI Taxonomy" id="3981"/>
    <lineage>
        <taxon>Eukaryota</taxon>
        <taxon>Viridiplantae</taxon>
        <taxon>Streptophyta</taxon>
        <taxon>Embryophyta</taxon>
        <taxon>Tracheophyta</taxon>
        <taxon>Spermatophyta</taxon>
        <taxon>Magnoliopsida</taxon>
        <taxon>eudicotyledons</taxon>
        <taxon>Gunneridae</taxon>
        <taxon>Pentapetalae</taxon>
        <taxon>rosids</taxon>
        <taxon>fabids</taxon>
        <taxon>Malpighiales</taxon>
        <taxon>Euphorbiaceae</taxon>
        <taxon>Crotonoideae</taxon>
        <taxon>Micrandreae</taxon>
        <taxon>Hevea</taxon>
    </lineage>
</organism>
<evidence type="ECO:0000259" key="7">
    <source>
        <dbReference type="PROSITE" id="PS50011"/>
    </source>
</evidence>
<evidence type="ECO:0000256" key="4">
    <source>
        <dbReference type="ARBA" id="ARBA00022777"/>
    </source>
</evidence>
<dbReference type="InterPro" id="IPR002110">
    <property type="entry name" value="Ankyrin_rpt"/>
</dbReference>
<evidence type="ECO:0000256" key="1">
    <source>
        <dbReference type="ARBA" id="ARBA00005843"/>
    </source>
</evidence>
<comment type="caution">
    <text evidence="8">The sequence shown here is derived from an EMBL/GenBank/DDBJ whole genome shotgun (WGS) entry which is preliminary data.</text>
</comment>
<dbReference type="InterPro" id="IPR011009">
    <property type="entry name" value="Kinase-like_dom_sf"/>
</dbReference>
<protein>
    <recommendedName>
        <fullName evidence="7">Protein kinase domain-containing protein</fullName>
    </recommendedName>
</protein>
<feature type="repeat" description="ANK" evidence="6">
    <location>
        <begin position="50"/>
        <end position="82"/>
    </location>
</feature>
<comment type="similarity">
    <text evidence="1">Belongs to the protein kinase superfamily. TKL Ser/Thr protein kinase family.</text>
</comment>
<keyword evidence="5" id="KW-0067">ATP-binding</keyword>
<dbReference type="Proteomes" id="UP000467840">
    <property type="component" value="Chromosome 15"/>
</dbReference>
<dbReference type="PROSITE" id="PS50297">
    <property type="entry name" value="ANK_REP_REGION"/>
    <property type="match status" value="1"/>
</dbReference>
<keyword evidence="4" id="KW-0418">Kinase</keyword>
<feature type="domain" description="Protein kinase" evidence="7">
    <location>
        <begin position="137"/>
        <end position="482"/>
    </location>
</feature>
<accession>A0A6A6MNP9</accession>
<dbReference type="InterPro" id="IPR036770">
    <property type="entry name" value="Ankyrin_rpt-contain_sf"/>
</dbReference>
<evidence type="ECO:0000313" key="9">
    <source>
        <dbReference type="Proteomes" id="UP000467840"/>
    </source>
</evidence>
<dbReference type="PANTHER" id="PTHR44329:SF71">
    <property type="entry name" value="SERINE_THREONINE-PROTEIN KINASE CTR1-LIKE"/>
    <property type="match status" value="1"/>
</dbReference>
<gene>
    <name evidence="8" type="ORF">GH714_013684</name>
</gene>
<dbReference type="InterPro" id="IPR025322">
    <property type="entry name" value="PADRE_dom"/>
</dbReference>
<dbReference type="InterPro" id="IPR001245">
    <property type="entry name" value="Ser-Thr/Tyr_kinase_cat_dom"/>
</dbReference>
<proteinExistence type="inferred from homology"/>
<sequence length="482" mass="54966">MMNQIEDDNSSVDFDMQLIGNFLSFASRGDRVGLNQMLRAGTSPNVQDYDKRTALHLAASEGHAPIVELLLHYKANVNLKDRWQRTPLTDARLYGHRDICRILEVHGGKDFINDQPMTVRHEQDSDELNFDISELNTERSSTVEQGVFGESVKVKWRGTWVVKTVIRSQIYHPVKMKLSAKDNTRLRELRHPNILQFLGSIVHGEEMVLITEYLSKGNLEDILCRKGRLDLPAALRYALDIAKGMNYLHEHKPLPIVHNHLDPRNLLQDEADHLKIGEYWVQIFYEQIHPNQDMSDALLLEILDSPIFLFIMGNYVSCKLANPLFLKNSKSTKVIFPSGEIRHVHQPTKAAELMMEEPNFFIVNSKSLKIGRRFCTLNADDDIQEANVYVMFPMHRKNSVVTASDLGALFLNANSAVKRVSGGKVRVQPDTTVDALDSVAVPRLSLEGIEEVSTPEFRHRISMSRSRKPLLETIDEEPIRSR</sequence>
<dbReference type="PANTHER" id="PTHR44329">
    <property type="entry name" value="SERINE/THREONINE-PROTEIN KINASE TNNI3K-RELATED"/>
    <property type="match status" value="1"/>
</dbReference>
<reference evidence="8 9" key="1">
    <citation type="journal article" date="2020" name="Mol. Plant">
        <title>The Chromosome-Based Rubber Tree Genome Provides New Insights into Spurge Genome Evolution and Rubber Biosynthesis.</title>
        <authorList>
            <person name="Liu J."/>
            <person name="Shi C."/>
            <person name="Shi C.C."/>
            <person name="Li W."/>
            <person name="Zhang Q.J."/>
            <person name="Zhang Y."/>
            <person name="Li K."/>
            <person name="Lu H.F."/>
            <person name="Shi C."/>
            <person name="Zhu S.T."/>
            <person name="Xiao Z.Y."/>
            <person name="Nan H."/>
            <person name="Yue Y."/>
            <person name="Zhu X.G."/>
            <person name="Wu Y."/>
            <person name="Hong X.N."/>
            <person name="Fan G.Y."/>
            <person name="Tong Y."/>
            <person name="Zhang D."/>
            <person name="Mao C.L."/>
            <person name="Liu Y.L."/>
            <person name="Hao S.J."/>
            <person name="Liu W.Q."/>
            <person name="Lv M.Q."/>
            <person name="Zhang H.B."/>
            <person name="Liu Y."/>
            <person name="Hu-Tang G.R."/>
            <person name="Wang J.P."/>
            <person name="Wang J.H."/>
            <person name="Sun Y.H."/>
            <person name="Ni S.B."/>
            <person name="Chen W.B."/>
            <person name="Zhang X.C."/>
            <person name="Jiao Y.N."/>
            <person name="Eichler E.E."/>
            <person name="Li G.H."/>
            <person name="Liu X."/>
            <person name="Gao L.Z."/>
        </authorList>
    </citation>
    <scope>NUCLEOTIDE SEQUENCE [LARGE SCALE GENOMIC DNA]</scope>
    <source>
        <strain evidence="9">cv. GT1</strain>
        <tissue evidence="8">Leaf</tissue>
    </source>
</reference>
<dbReference type="Pfam" id="PF14009">
    <property type="entry name" value="PADRE"/>
    <property type="match status" value="1"/>
</dbReference>
<dbReference type="Pfam" id="PF07714">
    <property type="entry name" value="PK_Tyr_Ser-Thr"/>
    <property type="match status" value="1"/>
</dbReference>
<dbReference type="PROSITE" id="PS50011">
    <property type="entry name" value="PROTEIN_KINASE_DOM"/>
    <property type="match status" value="1"/>
</dbReference>